<dbReference type="HOGENOM" id="CLU_1066286_0_0_1"/>
<proteinExistence type="predicted"/>
<evidence type="ECO:0000313" key="2">
    <source>
        <dbReference type="Proteomes" id="UP000039046"/>
    </source>
</evidence>
<accession>A0A0A1TQR3</accession>
<reference evidence="1 2" key="1">
    <citation type="journal article" date="2015" name="Genome Announc.">
        <title>Draft Genome Sequence and Gene Annotation of the Entomopathogenic Fungus Verticillium hemipterigenum.</title>
        <authorList>
            <person name="Horn F."/>
            <person name="Habel A."/>
            <person name="Scharf D.H."/>
            <person name="Dworschak J."/>
            <person name="Brakhage A.A."/>
            <person name="Guthke R."/>
            <person name="Hertweck C."/>
            <person name="Linde J."/>
        </authorList>
    </citation>
    <scope>NUCLEOTIDE SEQUENCE [LARGE SCALE GENOMIC DNA]</scope>
</reference>
<sequence length="261" mass="29067">MRRFSFNILRRAHLPQTSSIRMLTGSTKAAATKRQKQLLRLIIDPVPFTMADRLSALRVLQQYGTIQMFKRIENGLFHVIADEESTASTLLSSSPIVYALSSEGEVDSTCDAPSATDRTTNDSKRREIHMSIYPNHPEDVSSQINKHALAGSWSKEYRGQKTLSQQILDQSVPSGMAHEGLTYWGLDLINSGETGDARIRMKKMMPKNMLRPEDRNAIFGGKAEISTSQDTDSGQSAFGTITEDDLATYYSSRMAKPGKDK</sequence>
<dbReference type="EMBL" id="CDHN01000006">
    <property type="protein sequence ID" value="CEJ94250.1"/>
    <property type="molecule type" value="Genomic_DNA"/>
</dbReference>
<dbReference type="Proteomes" id="UP000039046">
    <property type="component" value="Unassembled WGS sequence"/>
</dbReference>
<dbReference type="AlphaFoldDB" id="A0A0A1TQR3"/>
<gene>
    <name evidence="1" type="ORF">VHEMI09792</name>
</gene>
<organism evidence="1 2">
    <name type="scientific">[Torrubiella] hemipterigena</name>
    <dbReference type="NCBI Taxonomy" id="1531966"/>
    <lineage>
        <taxon>Eukaryota</taxon>
        <taxon>Fungi</taxon>
        <taxon>Dikarya</taxon>
        <taxon>Ascomycota</taxon>
        <taxon>Pezizomycotina</taxon>
        <taxon>Sordariomycetes</taxon>
        <taxon>Hypocreomycetidae</taxon>
        <taxon>Hypocreales</taxon>
        <taxon>Clavicipitaceae</taxon>
        <taxon>Clavicipitaceae incertae sedis</taxon>
        <taxon>'Torrubiella' clade</taxon>
    </lineage>
</organism>
<evidence type="ECO:0000313" key="1">
    <source>
        <dbReference type="EMBL" id="CEJ94250.1"/>
    </source>
</evidence>
<name>A0A0A1TQR3_9HYPO</name>
<keyword evidence="2" id="KW-1185">Reference proteome</keyword>
<protein>
    <submittedName>
        <fullName evidence="1">Uncharacterized protein</fullName>
    </submittedName>
</protein>